<keyword evidence="1" id="KW-0472">Membrane</keyword>
<reference evidence="2" key="1">
    <citation type="submission" date="2023-03" db="EMBL/GenBank/DDBJ databases">
        <title>Massive genome expansion in bonnet fungi (Mycena s.s.) driven by repeated elements and novel gene families across ecological guilds.</title>
        <authorList>
            <consortium name="Lawrence Berkeley National Laboratory"/>
            <person name="Harder C.B."/>
            <person name="Miyauchi S."/>
            <person name="Viragh M."/>
            <person name="Kuo A."/>
            <person name="Thoen E."/>
            <person name="Andreopoulos B."/>
            <person name="Lu D."/>
            <person name="Skrede I."/>
            <person name="Drula E."/>
            <person name="Henrissat B."/>
            <person name="Morin E."/>
            <person name="Kohler A."/>
            <person name="Barry K."/>
            <person name="LaButti K."/>
            <person name="Morin E."/>
            <person name="Salamov A."/>
            <person name="Lipzen A."/>
            <person name="Mereny Z."/>
            <person name="Hegedus B."/>
            <person name="Baldrian P."/>
            <person name="Stursova M."/>
            <person name="Weitz H."/>
            <person name="Taylor A."/>
            <person name="Grigoriev I.V."/>
            <person name="Nagy L.G."/>
            <person name="Martin F."/>
            <person name="Kauserud H."/>
        </authorList>
    </citation>
    <scope>NUCLEOTIDE SEQUENCE</scope>
    <source>
        <strain evidence="2">CBHHK067</strain>
    </source>
</reference>
<dbReference type="EMBL" id="JARKIE010000001">
    <property type="protein sequence ID" value="KAJ7710531.1"/>
    <property type="molecule type" value="Genomic_DNA"/>
</dbReference>
<evidence type="ECO:0000256" key="1">
    <source>
        <dbReference type="SAM" id="Phobius"/>
    </source>
</evidence>
<name>A0AAD7H242_MYCRO</name>
<keyword evidence="3" id="KW-1185">Reference proteome</keyword>
<evidence type="ECO:0000313" key="2">
    <source>
        <dbReference type="EMBL" id="KAJ7710531.1"/>
    </source>
</evidence>
<evidence type="ECO:0000313" key="3">
    <source>
        <dbReference type="Proteomes" id="UP001221757"/>
    </source>
</evidence>
<feature type="transmembrane region" description="Helical" evidence="1">
    <location>
        <begin position="15"/>
        <end position="36"/>
    </location>
</feature>
<accession>A0AAD7H242</accession>
<sequence>MSSDTQSFNIGAASIYQYALIGVLGAMALLGCALFVRSRIDQARRIREGPTQHDHPDKFHDRPRLYETYLGSNLADCEWHAIMPFSVHSVASSLNTPTKSGSTDVDPLASGPLRITTIIVMPFLPSLPSLGSPNDECPPYLEIGITKVAVPSSGTRESVSSGQ</sequence>
<proteinExistence type="predicted"/>
<dbReference type="AlphaFoldDB" id="A0AAD7H242"/>
<protein>
    <submittedName>
        <fullName evidence="2">Uncharacterized protein</fullName>
    </submittedName>
</protein>
<organism evidence="2 3">
    <name type="scientific">Mycena rosella</name>
    <name type="common">Pink bonnet</name>
    <name type="synonym">Agaricus rosellus</name>
    <dbReference type="NCBI Taxonomy" id="1033263"/>
    <lineage>
        <taxon>Eukaryota</taxon>
        <taxon>Fungi</taxon>
        <taxon>Dikarya</taxon>
        <taxon>Basidiomycota</taxon>
        <taxon>Agaricomycotina</taxon>
        <taxon>Agaricomycetes</taxon>
        <taxon>Agaricomycetidae</taxon>
        <taxon>Agaricales</taxon>
        <taxon>Marasmiineae</taxon>
        <taxon>Mycenaceae</taxon>
        <taxon>Mycena</taxon>
    </lineage>
</organism>
<gene>
    <name evidence="2" type="ORF">B0H17DRAFT_1190252</name>
</gene>
<dbReference type="Proteomes" id="UP001221757">
    <property type="component" value="Unassembled WGS sequence"/>
</dbReference>
<keyword evidence="1" id="KW-1133">Transmembrane helix</keyword>
<comment type="caution">
    <text evidence="2">The sequence shown here is derived from an EMBL/GenBank/DDBJ whole genome shotgun (WGS) entry which is preliminary data.</text>
</comment>
<keyword evidence="1" id="KW-0812">Transmembrane</keyword>